<evidence type="ECO:0000313" key="3">
    <source>
        <dbReference type="Proteomes" id="UP001597199"/>
    </source>
</evidence>
<comment type="caution">
    <text evidence="2">The sequence shown here is derived from an EMBL/GenBank/DDBJ whole genome shotgun (WGS) entry which is preliminary data.</text>
</comment>
<sequence>MIWTLDNFPAAINHLTPLTRKKALAIANALVAQGFQEKLALSIASSHAKQWYREATVQERHRFDQASTQAQSNPHPPQSSRRGADIAVKPDPAGWAVVSPSGDRATELYPRKTDAVERAKTIASAEQGSVAIYKRNGALQQVVKPR</sequence>
<dbReference type="RefSeq" id="WP_204118534.1">
    <property type="nucleotide sequence ID" value="NZ_BOLV01000005.1"/>
</dbReference>
<organism evidence="2 3">
    <name type="scientific">Lacticaseibacillus suilingensis</name>
    <dbReference type="NCBI Taxonomy" id="2799577"/>
    <lineage>
        <taxon>Bacteria</taxon>
        <taxon>Bacillati</taxon>
        <taxon>Bacillota</taxon>
        <taxon>Bacilli</taxon>
        <taxon>Lactobacillales</taxon>
        <taxon>Lactobacillaceae</taxon>
        <taxon>Lacticaseibacillus</taxon>
    </lineage>
</organism>
<feature type="region of interest" description="Disordered" evidence="1">
    <location>
        <begin position="56"/>
        <end position="115"/>
    </location>
</feature>
<reference evidence="3" key="1">
    <citation type="journal article" date="2019" name="Int. J. Syst. Evol. Microbiol.">
        <title>The Global Catalogue of Microorganisms (GCM) 10K type strain sequencing project: providing services to taxonomists for standard genome sequencing and annotation.</title>
        <authorList>
            <consortium name="The Broad Institute Genomics Platform"/>
            <consortium name="The Broad Institute Genome Sequencing Center for Infectious Disease"/>
            <person name="Wu L."/>
            <person name="Ma J."/>
        </authorList>
    </citation>
    <scope>NUCLEOTIDE SEQUENCE [LARGE SCALE GENOMIC DNA]</scope>
    <source>
        <strain evidence="3">CCM 9110</strain>
    </source>
</reference>
<protein>
    <submittedName>
        <fullName evidence="2">DUF2188 domain-containing protein</fullName>
    </submittedName>
</protein>
<evidence type="ECO:0000256" key="1">
    <source>
        <dbReference type="SAM" id="MobiDB-lite"/>
    </source>
</evidence>
<keyword evidence="3" id="KW-1185">Reference proteome</keyword>
<proteinExistence type="predicted"/>
<dbReference type="EMBL" id="JBHTOA010000025">
    <property type="protein sequence ID" value="MFD1398855.1"/>
    <property type="molecule type" value="Genomic_DNA"/>
</dbReference>
<dbReference type="Proteomes" id="UP001597199">
    <property type="component" value="Unassembled WGS sequence"/>
</dbReference>
<feature type="compositionally biased region" description="Basic and acidic residues" evidence="1">
    <location>
        <begin position="104"/>
        <end position="115"/>
    </location>
</feature>
<name>A0ABW4BED9_9LACO</name>
<accession>A0ABW4BED9</accession>
<evidence type="ECO:0000313" key="2">
    <source>
        <dbReference type="EMBL" id="MFD1398855.1"/>
    </source>
</evidence>
<dbReference type="Pfam" id="PF09954">
    <property type="entry name" value="DUF2188"/>
    <property type="match status" value="1"/>
</dbReference>
<dbReference type="InterPro" id="IPR018691">
    <property type="entry name" value="DUF2188"/>
</dbReference>
<feature type="compositionally biased region" description="Polar residues" evidence="1">
    <location>
        <begin position="65"/>
        <end position="81"/>
    </location>
</feature>
<gene>
    <name evidence="2" type="ORF">ACFQ41_05990</name>
</gene>